<sequence>MVFESLNSYPEIPVQFSKLSNLRSVLPIYPPAEPLERPNGPLPVRRLDFNASYTVTRHLVPACFIRTARPVPLPSPVPLSATKEERKQLLEETYDFLVRARGDPSKETDGYPQVTWNCINRYIKKNNGSKTQDGRGITLLLAHATGFPKEIWEPMLSHLLSSEAASLIDEVWSWEAFQHGDSCLLNAKATSAVSDWTDNSRDIVNFLSNFLPDESSATALPVNLLRIPSQESKDRLTDGFKNRKIVVVGHSYGGASMALAACAFPALFTSLILVDPVITEPHETAQKGKALDLAKSALNRREEWPSREEALNAFLKNPFFRAWDPAVLQVYVECGLYTTDAGTVRLKTPSVLEASLFTETYTSQEIFQRLPALDDKIPLRWIIPGKPGGSPIGGPGDTARRVWVRPRNSTNVKIFEAGHLIPHEAPKELAEDLASYLLRCFTPETLLQLKPSL</sequence>
<reference evidence="2" key="1">
    <citation type="submission" date="2020-11" db="EMBL/GenBank/DDBJ databases">
        <authorList>
            <consortium name="DOE Joint Genome Institute"/>
            <person name="Ahrendt S."/>
            <person name="Riley R."/>
            <person name="Andreopoulos W."/>
            <person name="Labutti K."/>
            <person name="Pangilinan J."/>
            <person name="Ruiz-Duenas F.J."/>
            <person name="Barrasa J.M."/>
            <person name="Sanchez-Garcia M."/>
            <person name="Camarero S."/>
            <person name="Miyauchi S."/>
            <person name="Serrano A."/>
            <person name="Linde D."/>
            <person name="Babiker R."/>
            <person name="Drula E."/>
            <person name="Ayuso-Fernandez I."/>
            <person name="Pacheco R."/>
            <person name="Padilla G."/>
            <person name="Ferreira P."/>
            <person name="Barriuso J."/>
            <person name="Kellner H."/>
            <person name="Castanera R."/>
            <person name="Alfaro M."/>
            <person name="Ramirez L."/>
            <person name="Pisabarro A.G."/>
            <person name="Kuo A."/>
            <person name="Tritt A."/>
            <person name="Lipzen A."/>
            <person name="He G."/>
            <person name="Yan M."/>
            <person name="Ng V."/>
            <person name="Cullen D."/>
            <person name="Martin F."/>
            <person name="Rosso M.-N."/>
            <person name="Henrissat B."/>
            <person name="Hibbett D."/>
            <person name="Martinez A.T."/>
            <person name="Grigoriev I.V."/>
        </authorList>
    </citation>
    <scope>NUCLEOTIDE SEQUENCE</scope>
    <source>
        <strain evidence="2">CBS 506.95</strain>
    </source>
</reference>
<comment type="caution">
    <text evidence="2">The sequence shown here is derived from an EMBL/GenBank/DDBJ whole genome shotgun (WGS) entry which is preliminary data.</text>
</comment>
<proteinExistence type="predicted"/>
<protein>
    <submittedName>
        <fullName evidence="2">Alpha/beta hydrolase family-domain-containing protein</fullName>
    </submittedName>
</protein>
<dbReference type="GO" id="GO:0016787">
    <property type="term" value="F:hydrolase activity"/>
    <property type="evidence" value="ECO:0007669"/>
    <property type="project" value="UniProtKB-KW"/>
</dbReference>
<accession>A0A9P6JJG1</accession>
<feature type="domain" description="AB hydrolase-1" evidence="1">
    <location>
        <begin position="139"/>
        <end position="431"/>
    </location>
</feature>
<dbReference type="SUPFAM" id="SSF53474">
    <property type="entry name" value="alpha/beta-Hydrolases"/>
    <property type="match status" value="1"/>
</dbReference>
<name>A0A9P6JJG1_9AGAR</name>
<keyword evidence="3" id="KW-1185">Reference proteome</keyword>
<dbReference type="AlphaFoldDB" id="A0A9P6JJG1"/>
<evidence type="ECO:0000313" key="3">
    <source>
        <dbReference type="Proteomes" id="UP000807306"/>
    </source>
</evidence>
<evidence type="ECO:0000259" key="1">
    <source>
        <dbReference type="Pfam" id="PF12697"/>
    </source>
</evidence>
<dbReference type="Proteomes" id="UP000807306">
    <property type="component" value="Unassembled WGS sequence"/>
</dbReference>
<organism evidence="2 3">
    <name type="scientific">Crepidotus variabilis</name>
    <dbReference type="NCBI Taxonomy" id="179855"/>
    <lineage>
        <taxon>Eukaryota</taxon>
        <taxon>Fungi</taxon>
        <taxon>Dikarya</taxon>
        <taxon>Basidiomycota</taxon>
        <taxon>Agaricomycotina</taxon>
        <taxon>Agaricomycetes</taxon>
        <taxon>Agaricomycetidae</taxon>
        <taxon>Agaricales</taxon>
        <taxon>Agaricineae</taxon>
        <taxon>Crepidotaceae</taxon>
        <taxon>Crepidotus</taxon>
    </lineage>
</organism>
<gene>
    <name evidence="2" type="ORF">CPB83DRAFT_863205</name>
</gene>
<dbReference type="InterPro" id="IPR029058">
    <property type="entry name" value="AB_hydrolase_fold"/>
</dbReference>
<evidence type="ECO:0000313" key="2">
    <source>
        <dbReference type="EMBL" id="KAF9523217.1"/>
    </source>
</evidence>
<dbReference type="InterPro" id="IPR000073">
    <property type="entry name" value="AB_hydrolase_1"/>
</dbReference>
<dbReference type="Gene3D" id="3.40.50.1820">
    <property type="entry name" value="alpha/beta hydrolase"/>
    <property type="match status" value="1"/>
</dbReference>
<dbReference type="OrthoDB" id="94039at2759"/>
<dbReference type="Pfam" id="PF12697">
    <property type="entry name" value="Abhydrolase_6"/>
    <property type="match status" value="1"/>
</dbReference>
<dbReference type="EMBL" id="MU157922">
    <property type="protein sequence ID" value="KAF9523217.1"/>
    <property type="molecule type" value="Genomic_DNA"/>
</dbReference>
<keyword evidence="2" id="KW-0378">Hydrolase</keyword>